<keyword evidence="1" id="KW-0732">Signal</keyword>
<proteinExistence type="predicted"/>
<feature type="domain" description="EF-hand" evidence="2">
    <location>
        <begin position="100"/>
        <end position="135"/>
    </location>
</feature>
<comment type="caution">
    <text evidence="3">The sequence shown here is derived from an EMBL/GenBank/DDBJ whole genome shotgun (WGS) entry which is preliminary data.</text>
</comment>
<evidence type="ECO:0000313" key="4">
    <source>
        <dbReference type="Proteomes" id="UP000692954"/>
    </source>
</evidence>
<dbReference type="AlphaFoldDB" id="A0A8S1RUU4"/>
<feature type="signal peptide" evidence="1">
    <location>
        <begin position="1"/>
        <end position="22"/>
    </location>
</feature>
<dbReference type="InterPro" id="IPR002048">
    <property type="entry name" value="EF_hand_dom"/>
</dbReference>
<evidence type="ECO:0000256" key="1">
    <source>
        <dbReference type="SAM" id="SignalP"/>
    </source>
</evidence>
<dbReference type="EMBL" id="CAJJDN010000377">
    <property type="protein sequence ID" value="CAD8131122.1"/>
    <property type="molecule type" value="Genomic_DNA"/>
</dbReference>
<dbReference type="OrthoDB" id="10616863at2759"/>
<keyword evidence="4" id="KW-1185">Reference proteome</keyword>
<accession>A0A8S1RUU4</accession>
<dbReference type="GO" id="GO:0005509">
    <property type="term" value="F:calcium ion binding"/>
    <property type="evidence" value="ECO:0007669"/>
    <property type="project" value="InterPro"/>
</dbReference>
<feature type="chain" id="PRO_5035822084" description="EF-hand domain-containing protein" evidence="1">
    <location>
        <begin position="23"/>
        <end position="243"/>
    </location>
</feature>
<protein>
    <recommendedName>
        <fullName evidence="2">EF-hand domain-containing protein</fullName>
    </recommendedName>
</protein>
<evidence type="ECO:0000259" key="2">
    <source>
        <dbReference type="PROSITE" id="PS50222"/>
    </source>
</evidence>
<dbReference type="PROSITE" id="PS50222">
    <property type="entry name" value="EF_HAND_2"/>
    <property type="match status" value="2"/>
</dbReference>
<reference evidence="3" key="1">
    <citation type="submission" date="2021-01" db="EMBL/GenBank/DDBJ databases">
        <authorList>
            <consortium name="Genoscope - CEA"/>
            <person name="William W."/>
        </authorList>
    </citation>
    <scope>NUCLEOTIDE SEQUENCE</scope>
</reference>
<evidence type="ECO:0000313" key="3">
    <source>
        <dbReference type="EMBL" id="CAD8131122.1"/>
    </source>
</evidence>
<dbReference type="Proteomes" id="UP000692954">
    <property type="component" value="Unassembled WGS sequence"/>
</dbReference>
<organism evidence="3 4">
    <name type="scientific">Paramecium sonneborni</name>
    <dbReference type="NCBI Taxonomy" id="65129"/>
    <lineage>
        <taxon>Eukaryota</taxon>
        <taxon>Sar</taxon>
        <taxon>Alveolata</taxon>
        <taxon>Ciliophora</taxon>
        <taxon>Intramacronucleata</taxon>
        <taxon>Oligohymenophorea</taxon>
        <taxon>Peniculida</taxon>
        <taxon>Parameciidae</taxon>
        <taxon>Paramecium</taxon>
    </lineage>
</organism>
<feature type="domain" description="EF-hand" evidence="2">
    <location>
        <begin position="145"/>
        <end position="183"/>
    </location>
</feature>
<sequence>MALWCNFIHFTLWHSSFQWCEDEEILDSVREGQLTFDGEEWNQISYGKEILRSSINIYGQLNGYQLRKIIINLIILSLRFKWRWQDELILGYAKVMSYTDAELEVIKLMKQIDQDKNGSIDYSGFYKIIYQLEVVLATFNKVKLLEDKRLEQAFRLFDKDGSDQYLQMKSKEFQVQMKQLLVMKYGNSCQQKLMPMEMDLQVFKNSKKLLLKLSMLVIQIKNQQKDFILYIKWITYSLLQQHI</sequence>
<gene>
    <name evidence="3" type="ORF">PSON_ATCC_30995.1.T3770002</name>
</gene>
<name>A0A8S1RUU4_9CILI</name>